<dbReference type="InterPro" id="IPR020472">
    <property type="entry name" value="WD40_PAC1"/>
</dbReference>
<evidence type="ECO:0000313" key="6">
    <source>
        <dbReference type="Proteomes" id="UP000016928"/>
    </source>
</evidence>
<feature type="domain" description="Nephrocystin 3-like N-terminal" evidence="4">
    <location>
        <begin position="86"/>
        <end position="245"/>
    </location>
</feature>
<dbReference type="PROSITE" id="PS50294">
    <property type="entry name" value="WD_REPEATS_REGION"/>
    <property type="match status" value="9"/>
</dbReference>
<feature type="repeat" description="WD" evidence="3">
    <location>
        <begin position="993"/>
        <end position="1034"/>
    </location>
</feature>
<dbReference type="PANTHER" id="PTHR19848">
    <property type="entry name" value="WD40 REPEAT PROTEIN"/>
    <property type="match status" value="1"/>
</dbReference>
<dbReference type="AlphaFoldDB" id="N4UN28"/>
<evidence type="ECO:0000256" key="3">
    <source>
        <dbReference type="PROSITE-ProRule" id="PRU00221"/>
    </source>
</evidence>
<feature type="repeat" description="WD" evidence="3">
    <location>
        <begin position="909"/>
        <end position="950"/>
    </location>
</feature>
<dbReference type="SUPFAM" id="SSF52540">
    <property type="entry name" value="P-loop containing nucleoside triphosphate hydrolases"/>
    <property type="match status" value="1"/>
</dbReference>
<keyword evidence="1 3" id="KW-0853">WD repeat</keyword>
<dbReference type="PROSITE" id="PS00678">
    <property type="entry name" value="WD_REPEATS_1"/>
    <property type="match status" value="8"/>
</dbReference>
<keyword evidence="2" id="KW-0677">Repeat</keyword>
<dbReference type="Pfam" id="PF24883">
    <property type="entry name" value="NPHP3_N"/>
    <property type="match status" value="1"/>
</dbReference>
<dbReference type="Gene3D" id="2.130.10.10">
    <property type="entry name" value="YVTN repeat-like/Quinoprotein amine dehydrogenase"/>
    <property type="match status" value="5"/>
</dbReference>
<dbReference type="STRING" id="1229664.N4UN28"/>
<dbReference type="PRINTS" id="PR00320">
    <property type="entry name" value="GPROTEINBRPT"/>
</dbReference>
<name>N4UN28_FUSC1</name>
<dbReference type="InterPro" id="IPR027417">
    <property type="entry name" value="P-loop_NTPase"/>
</dbReference>
<feature type="repeat" description="WD" evidence="3">
    <location>
        <begin position="657"/>
        <end position="698"/>
    </location>
</feature>
<feature type="repeat" description="WD" evidence="3">
    <location>
        <begin position="825"/>
        <end position="866"/>
    </location>
</feature>
<dbReference type="CDD" id="cd00200">
    <property type="entry name" value="WD40"/>
    <property type="match status" value="1"/>
</dbReference>
<feature type="repeat" description="WD" evidence="3">
    <location>
        <begin position="699"/>
        <end position="740"/>
    </location>
</feature>
<evidence type="ECO:0000259" key="4">
    <source>
        <dbReference type="Pfam" id="PF24883"/>
    </source>
</evidence>
<dbReference type="SUPFAM" id="SSF50978">
    <property type="entry name" value="WD40 repeat-like"/>
    <property type="match status" value="2"/>
</dbReference>
<dbReference type="PANTHER" id="PTHR19848:SF8">
    <property type="entry name" value="F-BOX AND WD REPEAT DOMAIN CONTAINING 7"/>
    <property type="match status" value="1"/>
</dbReference>
<dbReference type="VEuPathDB" id="FungiDB:FOC1_g10000855"/>
<dbReference type="Gene3D" id="3.40.50.300">
    <property type="entry name" value="P-loop containing nucleotide triphosphate hydrolases"/>
    <property type="match status" value="1"/>
</dbReference>
<dbReference type="OMA" id="ATTICRF"/>
<feature type="repeat" description="WD" evidence="3">
    <location>
        <begin position="741"/>
        <end position="782"/>
    </location>
</feature>
<feature type="repeat" description="WD" evidence="3">
    <location>
        <begin position="951"/>
        <end position="992"/>
    </location>
</feature>
<dbReference type="PROSITE" id="PS50082">
    <property type="entry name" value="WD_REPEATS_2"/>
    <property type="match status" value="9"/>
</dbReference>
<dbReference type="HOGENOM" id="CLU_000288_6_16_1"/>
<evidence type="ECO:0000256" key="1">
    <source>
        <dbReference type="ARBA" id="ARBA00022574"/>
    </source>
</evidence>
<feature type="repeat" description="WD" evidence="3">
    <location>
        <begin position="783"/>
        <end position="824"/>
    </location>
</feature>
<feature type="repeat" description="WD" evidence="3">
    <location>
        <begin position="867"/>
        <end position="908"/>
    </location>
</feature>
<accession>N4UN28</accession>
<dbReference type="Proteomes" id="UP000016928">
    <property type="component" value="Unassembled WGS sequence"/>
</dbReference>
<dbReference type="SMART" id="SM00320">
    <property type="entry name" value="WD40"/>
    <property type="match status" value="9"/>
</dbReference>
<evidence type="ECO:0000313" key="5">
    <source>
        <dbReference type="EMBL" id="ENH70231.1"/>
    </source>
</evidence>
<dbReference type="OrthoDB" id="538223at2759"/>
<evidence type="ECO:0000256" key="2">
    <source>
        <dbReference type="ARBA" id="ARBA00022737"/>
    </source>
</evidence>
<dbReference type="Pfam" id="PF00400">
    <property type="entry name" value="WD40"/>
    <property type="match status" value="9"/>
</dbReference>
<dbReference type="EMBL" id="KB730193">
    <property type="protein sequence ID" value="ENH70231.1"/>
    <property type="molecule type" value="Genomic_DNA"/>
</dbReference>
<dbReference type="InterPro" id="IPR015943">
    <property type="entry name" value="WD40/YVTN_repeat-like_dom_sf"/>
</dbReference>
<dbReference type="InterPro" id="IPR019775">
    <property type="entry name" value="WD40_repeat_CS"/>
</dbReference>
<gene>
    <name evidence="5" type="ORF">FOC1_g10000855</name>
</gene>
<organism evidence="5 6">
    <name type="scientific">Fusarium oxysporum f. sp. cubense (strain race 1)</name>
    <name type="common">Panama disease fungus</name>
    <dbReference type="NCBI Taxonomy" id="1229664"/>
    <lineage>
        <taxon>Eukaryota</taxon>
        <taxon>Fungi</taxon>
        <taxon>Dikarya</taxon>
        <taxon>Ascomycota</taxon>
        <taxon>Pezizomycotina</taxon>
        <taxon>Sordariomycetes</taxon>
        <taxon>Hypocreomycetidae</taxon>
        <taxon>Hypocreales</taxon>
        <taxon>Nectriaceae</taxon>
        <taxon>Fusarium</taxon>
        <taxon>Fusarium oxysporum species complex</taxon>
    </lineage>
</organism>
<proteinExistence type="predicted"/>
<reference evidence="6" key="1">
    <citation type="submission" date="2012-09" db="EMBL/GenBank/DDBJ databases">
        <title>Genome sequencing and comparative transcriptomics of race 1 and race 4 of banana pathogen: Fusarium oxysporum f. sp. cubense.</title>
        <authorList>
            <person name="Fang X."/>
            <person name="Huang J."/>
        </authorList>
    </citation>
    <scope>NUCLEOTIDE SEQUENCE [LARGE SCALE GENOMIC DNA]</scope>
    <source>
        <strain evidence="6">race 1</strain>
    </source>
</reference>
<sequence length="1140" mass="127587">MSRLGIRALRWPFEGKDIEGTIQHLARCRGNILFALNLDQISILQNVDHRTALNQLPIADGASFDSHGEEHNPTCLQNTRVELLKNINNWIDDPNSKPIYWLNGMAGTGKSTISRTIAQMRHDRRDLGASFFFKRGEIDRGNLAKFVPTLARQLAWSMSGVALFVKKAIDADPDIVGKAVREQFEKLIREPLSKAAAMPSTPFSVVMIIDALDECEREADVRSLVNILSQTQIHRPRLKVLLTSRPELPVRLGFGEIQGTYKYFVLHEIPVQTVEHDISAFLAHEFRKIRDSFNMTVGDERKLPSDWPGQQTLQDLTQMAVPLFIFAMTICRFISDRRWNPQTRLQKVLDQGNKSQGSQLDQTYGPILRSQITEVSQADREEIIKDFREIVGSIVTLASPLSVTALSRLLDVSPDVVDERLEVLHSVLSIPLKRTLPVRLLHLSFRDYLVTEKSDFWVDERLTHRNLAKHCLRLMRGALRENICGLSFPGMRRSVVAGARLEEGIPPQLQYACMYWVHHQTKVDFKPNDSHEVYDFLKIHFLHWVEALSMMGRAGESLDSIRSLIDWLEASHFHSLNDSSLFRFLADAVRFLQGHLSVINEAPLQIYSSALAFAPKRSIIRKTFRNCIPAWLSVWPQVIEDWDACLWTLEGKCEHVLKGHSRSVDSAAFSHDSTRVASASYDQTVRIWDAETGKCEHVLEGHGSWVNSVVFSHDSTRVASASRDRSVRIWDTETGKCERVLKGHGSWVNSVVFSHDSTRVASASKDKTVRIWDAKTGKCERILEGHSDIVYSVVFSHDSTRVASASEDKTVRIWDAKTGKCERILEGHSDIVYSVVFSHDSTRVASASEDKTVRIWDAKTGKCERILEGHSDIVYSVVFSHDSTRVASASEDKTVRIWDAKTGKCERILEGHSDIVYSVVFSHDSTRVASASEDKTVRIWDAKTGKCERILEGHSDIVYSVVFSHDSTMVASASEDKTVRIWDAKTGKCEHVLKGHSRPANLVVFSHDSSMVASASWDRTVRIWNTSMGECNDVLPSDSGTDVLSFTPDDGGIITSNGVSSFTDNCMSPENPPMPPPPSVVPALGLRDKIWVTSTGQDLLWLPAECRGGTAAVSAGTFAIGCRSGRVVVLGFSAAEIAKL</sequence>
<reference evidence="6" key="2">
    <citation type="journal article" date="2014" name="PLoS ONE">
        <title>Genome and Transcriptome Analysis of the Fungal Pathogen Fusarium oxysporum f. sp. cubense Causing Banana Vascular Wilt Disease.</title>
        <authorList>
            <person name="Guo L."/>
            <person name="Han L."/>
            <person name="Yang L."/>
            <person name="Zeng H."/>
            <person name="Fan D."/>
            <person name="Zhu Y."/>
            <person name="Feng Y."/>
            <person name="Wang G."/>
            <person name="Peng C."/>
            <person name="Jiang X."/>
            <person name="Zhou D."/>
            <person name="Ni P."/>
            <person name="Liang C."/>
            <person name="Liu L."/>
            <person name="Wang J."/>
            <person name="Mao C."/>
            <person name="Fang X."/>
            <person name="Peng M."/>
            <person name="Huang J."/>
        </authorList>
    </citation>
    <scope>NUCLEOTIDE SEQUENCE [LARGE SCALE GENOMIC DNA]</scope>
    <source>
        <strain evidence="6">race 1</strain>
    </source>
</reference>
<dbReference type="InterPro" id="IPR056884">
    <property type="entry name" value="NPHP3-like_N"/>
</dbReference>
<dbReference type="InterPro" id="IPR001680">
    <property type="entry name" value="WD40_rpt"/>
</dbReference>
<dbReference type="InterPro" id="IPR036322">
    <property type="entry name" value="WD40_repeat_dom_sf"/>
</dbReference>
<protein>
    <submittedName>
        <fullName evidence="5">Vegetative incompatibility protein HET-E-1</fullName>
    </submittedName>
</protein>